<evidence type="ECO:0008006" key="4">
    <source>
        <dbReference type="Google" id="ProtNLM"/>
    </source>
</evidence>
<sequence>MANSVLMDVFMTGLKLVLEVEAMSHHPTSLVQCMKEAQLVWEDQELILFIINEEENEMLVELGKEIANIDGENQVVELCSIEWLLTTRFMESMTMTFLASENQSAEEEITSGKGQKKTYH</sequence>
<protein>
    <recommendedName>
        <fullName evidence="4">Ty3-gypsy retrotransposon protein</fullName>
    </recommendedName>
</protein>
<evidence type="ECO:0000313" key="3">
    <source>
        <dbReference type="Proteomes" id="UP000321393"/>
    </source>
</evidence>
<evidence type="ECO:0000313" key="2">
    <source>
        <dbReference type="EMBL" id="KAA0050483.1"/>
    </source>
</evidence>
<gene>
    <name evidence="2" type="ORF">E6C27_scaffold175G00980</name>
</gene>
<dbReference type="EMBL" id="SSTE01011829">
    <property type="protein sequence ID" value="KAA0050483.1"/>
    <property type="molecule type" value="Genomic_DNA"/>
</dbReference>
<reference evidence="2 3" key="1">
    <citation type="submission" date="2019-08" db="EMBL/GenBank/DDBJ databases">
        <title>Draft genome sequences of two oriental melons (Cucumis melo L. var makuwa).</title>
        <authorList>
            <person name="Kwon S.-Y."/>
        </authorList>
    </citation>
    <scope>NUCLEOTIDE SEQUENCE [LARGE SCALE GENOMIC DNA]</scope>
    <source>
        <strain evidence="3">cv. SW 3</strain>
        <tissue evidence="2">Leaf</tissue>
    </source>
</reference>
<feature type="region of interest" description="Disordered" evidence="1">
    <location>
        <begin position="100"/>
        <end position="120"/>
    </location>
</feature>
<comment type="caution">
    <text evidence="2">The sequence shown here is derived from an EMBL/GenBank/DDBJ whole genome shotgun (WGS) entry which is preliminary data.</text>
</comment>
<proteinExistence type="predicted"/>
<accession>A0A5A7U3L7</accession>
<dbReference type="AlphaFoldDB" id="A0A5A7U3L7"/>
<evidence type="ECO:0000256" key="1">
    <source>
        <dbReference type="SAM" id="MobiDB-lite"/>
    </source>
</evidence>
<name>A0A5A7U3L7_CUCMM</name>
<organism evidence="2 3">
    <name type="scientific">Cucumis melo var. makuwa</name>
    <name type="common">Oriental melon</name>
    <dbReference type="NCBI Taxonomy" id="1194695"/>
    <lineage>
        <taxon>Eukaryota</taxon>
        <taxon>Viridiplantae</taxon>
        <taxon>Streptophyta</taxon>
        <taxon>Embryophyta</taxon>
        <taxon>Tracheophyta</taxon>
        <taxon>Spermatophyta</taxon>
        <taxon>Magnoliopsida</taxon>
        <taxon>eudicotyledons</taxon>
        <taxon>Gunneridae</taxon>
        <taxon>Pentapetalae</taxon>
        <taxon>rosids</taxon>
        <taxon>fabids</taxon>
        <taxon>Cucurbitales</taxon>
        <taxon>Cucurbitaceae</taxon>
        <taxon>Benincaseae</taxon>
        <taxon>Cucumis</taxon>
    </lineage>
</organism>
<dbReference type="Proteomes" id="UP000321393">
    <property type="component" value="Unassembled WGS sequence"/>
</dbReference>